<keyword evidence="3" id="KW-1185">Reference proteome</keyword>
<dbReference type="Proteomes" id="UP000526083">
    <property type="component" value="Unassembled WGS sequence"/>
</dbReference>
<evidence type="ECO:0000256" key="1">
    <source>
        <dbReference type="SAM" id="Phobius"/>
    </source>
</evidence>
<keyword evidence="1" id="KW-0812">Transmembrane</keyword>
<evidence type="ECO:0000313" key="3">
    <source>
        <dbReference type="Proteomes" id="UP000526083"/>
    </source>
</evidence>
<evidence type="ECO:0000313" key="2">
    <source>
        <dbReference type="EMBL" id="MBA8815531.1"/>
    </source>
</evidence>
<keyword evidence="1" id="KW-1133">Transmembrane helix</keyword>
<dbReference type="RefSeq" id="WP_167048440.1">
    <property type="nucleotide sequence ID" value="NZ_JAAOZB010000002.1"/>
</dbReference>
<sequence>MSTTATGQPAVPARDRGWRSVGYAVAFWLFAVAGLPIMTGAWFLLPLASLEEATEQPKALAAGTTMAGTTLVMGVLPLVVAHIIGFVILCTMGGAGKVNRRVGMLWGAVAVATASLIGLAVVWVLSGGELIYMVEYVP</sequence>
<reference evidence="2 3" key="1">
    <citation type="submission" date="2020-07" db="EMBL/GenBank/DDBJ databases">
        <title>Sequencing the genomes of 1000 actinobacteria strains.</title>
        <authorList>
            <person name="Klenk H.-P."/>
        </authorList>
    </citation>
    <scope>NUCLEOTIDE SEQUENCE [LARGE SCALE GENOMIC DNA]</scope>
    <source>
        <strain evidence="2 3">DSM 27576</strain>
    </source>
</reference>
<comment type="caution">
    <text evidence="2">The sequence shown here is derived from an EMBL/GenBank/DDBJ whole genome shotgun (WGS) entry which is preliminary data.</text>
</comment>
<feature type="transmembrane region" description="Helical" evidence="1">
    <location>
        <begin position="21"/>
        <end position="45"/>
    </location>
</feature>
<gene>
    <name evidence="2" type="ORF">FHX48_000583</name>
</gene>
<feature type="transmembrane region" description="Helical" evidence="1">
    <location>
        <begin position="65"/>
        <end position="90"/>
    </location>
</feature>
<dbReference type="AlphaFoldDB" id="A0A7W3PL18"/>
<name>A0A7W3PL18_9MICO</name>
<keyword evidence="1" id="KW-0472">Membrane</keyword>
<protein>
    <submittedName>
        <fullName evidence="2">Uncharacterized protein</fullName>
    </submittedName>
</protein>
<proteinExistence type="predicted"/>
<dbReference type="EMBL" id="JACGWY010000001">
    <property type="protein sequence ID" value="MBA8815531.1"/>
    <property type="molecule type" value="Genomic_DNA"/>
</dbReference>
<organism evidence="2 3">
    <name type="scientific">Microbacterium halimionae</name>
    <dbReference type="NCBI Taxonomy" id="1526413"/>
    <lineage>
        <taxon>Bacteria</taxon>
        <taxon>Bacillati</taxon>
        <taxon>Actinomycetota</taxon>
        <taxon>Actinomycetes</taxon>
        <taxon>Micrococcales</taxon>
        <taxon>Microbacteriaceae</taxon>
        <taxon>Microbacterium</taxon>
    </lineage>
</organism>
<feature type="transmembrane region" description="Helical" evidence="1">
    <location>
        <begin position="102"/>
        <end position="125"/>
    </location>
</feature>
<accession>A0A7W3PL18</accession>